<sequence>MAVPTTKRRKLSHSPTPESEDKSADETDNTDLEDDAQTSATRTDGHKDQASKAQKSREGKRKLMHNPLLDGGVYNGEIYKSNIFKLQLDRLLRDSRQKSSARVESIDKALRMVKQIIENASDTPPVSIIDAEKELKRSHGVAIPFPSPRPPKDAKYKLEFRKPSHINVIGSYPAQLATQKNGQISVDLMISMPTALFQDKDFLNYRYFYKRAYYLACVAAILKGDKTHKLQVSYEMLHGNQLLPVVIVHTNETSAPAGFCIRILPSIAESVFSAEKTQPDRNCVRPQPGLDSEKHKLEPTPFYNASLRIDSSMTHYLKLIHRASTICDGFRDACSLGRLWLQQRNLSSDIHSIGFGNFEWAAIVATLLLTEKSPSGVSLSPGYSSYQLFKATLQFLSSRDISRNPFLTSRLECKFPKNGTPVFFDSQAGINLLFQMSPWSYKTLRDEAALTVKMLGDNIHDNFEATFKIKVDPLLLKHDIVMNVPVGALSKAVNSSSLDPLPHLFIHKVYSLLVRGLGDRVSSIAIYPPHPSPWTIDSARVQQYVNTTLDVGFSVHPVHIARTIDRGPSAEDKQDAAAFRKFWGEKAELRRFKDGSIVETLEWSAKPESGTILEQIVLHILERHVGKTVATEVKFSGENFGKLLPGSAPHPSIAPFKPIMTAFSTLERDLRGLDELPLQFRHVLAASSGLSYSSVMAPLSKEHDVAAQPLDVIIEFEGSGRWPDEIPAIQKTKIAFLLKIGELFEQKADGTTTRLGLDNQENNMLNQAYLDIIYSTSAAFRLRIRLDREQATLERVKANKLTDAKQREIYSQALAVYKRHSLVSPSHVQALQTLSTRYPALSPSIRLVKRWFAAHLLTSHIPETVIELLVVRAFLQPFPWDTPSSVSTGFVRTLYFLSRWDWREDPLIVDLSGDMTSDEFEAIEADFKSLRAKDPSMNKVVLFAASSVDRAGTTWTDQGSPPRVAASRMTALAKAATQAVLDPLVKLNVKSLFTSSLKDYDFVIHLHAKYTRAGREKSVTLANGQFKNLQLQAASLQNTKNIGYDPVAAYVEDLKSLYGSCAVFFHDNSNGGRVIAGLWNPAVVGRKHWRAMMLYSTIPKIPRDDENGMSSSVNVEAILSEMARLGGDMVSKIEQQKTFAGVE</sequence>
<reference evidence="13" key="1">
    <citation type="journal article" date="2020" name="Stud. Mycol.">
        <title>101 Dothideomycetes genomes: a test case for predicting lifestyles and emergence of pathogens.</title>
        <authorList>
            <person name="Haridas S."/>
            <person name="Albert R."/>
            <person name="Binder M."/>
            <person name="Bloem J."/>
            <person name="Labutti K."/>
            <person name="Salamov A."/>
            <person name="Andreopoulos B."/>
            <person name="Baker S."/>
            <person name="Barry K."/>
            <person name="Bills G."/>
            <person name="Bluhm B."/>
            <person name="Cannon C."/>
            <person name="Castanera R."/>
            <person name="Culley D."/>
            <person name="Daum C."/>
            <person name="Ezra D."/>
            <person name="Gonzalez J."/>
            <person name="Henrissat B."/>
            <person name="Kuo A."/>
            <person name="Liang C."/>
            <person name="Lipzen A."/>
            <person name="Lutzoni F."/>
            <person name="Magnuson J."/>
            <person name="Mondo S."/>
            <person name="Nolan M."/>
            <person name="Ohm R."/>
            <person name="Pangilinan J."/>
            <person name="Park H.-J."/>
            <person name="Ramirez L."/>
            <person name="Alfaro M."/>
            <person name="Sun H."/>
            <person name="Tritt A."/>
            <person name="Yoshinaga Y."/>
            <person name="Zwiers L.-H."/>
            <person name="Turgeon B."/>
            <person name="Goodwin S."/>
            <person name="Spatafora J."/>
            <person name="Crous P."/>
            <person name="Grigoriev I."/>
        </authorList>
    </citation>
    <scope>NUCLEOTIDE SEQUENCE</scope>
    <source>
        <strain evidence="13">CBS 121739</strain>
    </source>
</reference>
<evidence type="ECO:0000256" key="1">
    <source>
        <dbReference type="ARBA" id="ARBA00004604"/>
    </source>
</evidence>
<dbReference type="PANTHER" id="PTHR17972">
    <property type="entry name" value="NUCLEOLAR RNA-ASSOCIATED PROTEIN"/>
    <property type="match status" value="1"/>
</dbReference>
<dbReference type="InterPro" id="IPR035370">
    <property type="entry name" value="Nrap_D5"/>
</dbReference>
<dbReference type="GO" id="GO:0032545">
    <property type="term" value="C:CURI complex"/>
    <property type="evidence" value="ECO:0007669"/>
    <property type="project" value="TreeGrafter"/>
</dbReference>
<feature type="compositionally biased region" description="Acidic residues" evidence="6">
    <location>
        <begin position="26"/>
        <end position="36"/>
    </location>
</feature>
<protein>
    <recommendedName>
        <fullName evidence="5">U3 small nucleolar RNA-associated protein 22</fullName>
    </recommendedName>
</protein>
<keyword evidence="3 5" id="KW-0694">RNA-binding</keyword>
<dbReference type="GeneID" id="54482751"/>
<dbReference type="Pfam" id="PF17406">
    <property type="entry name" value="Nrap_D5"/>
    <property type="match status" value="1"/>
</dbReference>
<feature type="domain" description="Nrap protein" evidence="8">
    <location>
        <begin position="330"/>
        <end position="467"/>
    </location>
</feature>
<dbReference type="Pfam" id="PF17407">
    <property type="entry name" value="Nrap_D6"/>
    <property type="match status" value="1"/>
</dbReference>
<dbReference type="OrthoDB" id="10251401at2759"/>
<accession>A0A6A6WFP8</accession>
<evidence type="ECO:0000256" key="4">
    <source>
        <dbReference type="ARBA" id="ARBA00023242"/>
    </source>
</evidence>
<feature type="domain" description="Nrap protein" evidence="7">
    <location>
        <begin position="186"/>
        <end position="324"/>
    </location>
</feature>
<evidence type="ECO:0000259" key="9">
    <source>
        <dbReference type="Pfam" id="PF17404"/>
    </source>
</evidence>
<dbReference type="InterPro" id="IPR005554">
    <property type="entry name" value="NOL6/Upt22"/>
</dbReference>
<organism evidence="13 14">
    <name type="scientific">Pseudovirgaria hyperparasitica</name>
    <dbReference type="NCBI Taxonomy" id="470096"/>
    <lineage>
        <taxon>Eukaryota</taxon>
        <taxon>Fungi</taxon>
        <taxon>Dikarya</taxon>
        <taxon>Ascomycota</taxon>
        <taxon>Pezizomycotina</taxon>
        <taxon>Dothideomycetes</taxon>
        <taxon>Dothideomycetes incertae sedis</taxon>
        <taxon>Acrospermales</taxon>
        <taxon>Acrospermaceae</taxon>
        <taxon>Pseudovirgaria</taxon>
    </lineage>
</organism>
<feature type="domain" description="Nrap protein" evidence="12">
    <location>
        <begin position="997"/>
        <end position="1133"/>
    </location>
</feature>
<dbReference type="Gene3D" id="1.10.1410.10">
    <property type="match status" value="1"/>
</dbReference>
<keyword evidence="5" id="KW-0698">rRNA processing</keyword>
<evidence type="ECO:0000259" key="11">
    <source>
        <dbReference type="Pfam" id="PF17406"/>
    </source>
</evidence>
<dbReference type="InterPro" id="IPR035367">
    <property type="entry name" value="Nrap_D2"/>
</dbReference>
<dbReference type="Pfam" id="PF03813">
    <property type="entry name" value="Nrap"/>
    <property type="match status" value="1"/>
</dbReference>
<evidence type="ECO:0000256" key="5">
    <source>
        <dbReference type="RuleBase" id="RU364032"/>
    </source>
</evidence>
<evidence type="ECO:0000259" key="8">
    <source>
        <dbReference type="Pfam" id="PF17403"/>
    </source>
</evidence>
<dbReference type="GO" id="GO:0034456">
    <property type="term" value="C:UTP-C complex"/>
    <property type="evidence" value="ECO:0007669"/>
    <property type="project" value="TreeGrafter"/>
</dbReference>
<feature type="compositionally biased region" description="Basic residues" evidence="6">
    <location>
        <begin position="1"/>
        <end position="12"/>
    </location>
</feature>
<comment type="subcellular location">
    <subcellularLocation>
        <location evidence="1 5">Nucleus</location>
        <location evidence="1 5">Nucleolus</location>
    </subcellularLocation>
</comment>
<dbReference type="InterPro" id="IPR035369">
    <property type="entry name" value="Nrap_D4"/>
</dbReference>
<dbReference type="InterPro" id="IPR035368">
    <property type="entry name" value="Nrap_D3"/>
</dbReference>
<keyword evidence="5" id="KW-0687">Ribonucleoprotein</keyword>
<feature type="region of interest" description="Disordered" evidence="6">
    <location>
        <begin position="1"/>
        <end position="68"/>
    </location>
</feature>
<evidence type="ECO:0000256" key="2">
    <source>
        <dbReference type="ARBA" id="ARBA00006674"/>
    </source>
</evidence>
<evidence type="ECO:0000256" key="6">
    <source>
        <dbReference type="SAM" id="MobiDB-lite"/>
    </source>
</evidence>
<dbReference type="RefSeq" id="XP_033603177.1">
    <property type="nucleotide sequence ID" value="XM_033741697.1"/>
</dbReference>
<dbReference type="PANTHER" id="PTHR17972:SF0">
    <property type="entry name" value="NUCLEOLAR PROTEIN 6"/>
    <property type="match status" value="1"/>
</dbReference>
<dbReference type="GO" id="GO:0006409">
    <property type="term" value="P:tRNA export from nucleus"/>
    <property type="evidence" value="ECO:0007669"/>
    <property type="project" value="TreeGrafter"/>
</dbReference>
<dbReference type="GO" id="GO:0003723">
    <property type="term" value="F:RNA binding"/>
    <property type="evidence" value="ECO:0007669"/>
    <property type="project" value="UniProtKB-KW"/>
</dbReference>
<dbReference type="Proteomes" id="UP000799437">
    <property type="component" value="Unassembled WGS sequence"/>
</dbReference>
<name>A0A6A6WFP8_9PEZI</name>
<evidence type="ECO:0000313" key="13">
    <source>
        <dbReference type="EMBL" id="KAF2760726.1"/>
    </source>
</evidence>
<evidence type="ECO:0000259" key="10">
    <source>
        <dbReference type="Pfam" id="PF17405"/>
    </source>
</evidence>
<feature type="domain" description="Nrap protein" evidence="11">
    <location>
        <begin position="838"/>
        <end position="994"/>
    </location>
</feature>
<feature type="domain" description="Nrap protein" evidence="9">
    <location>
        <begin position="476"/>
        <end position="625"/>
    </location>
</feature>
<keyword evidence="4 5" id="KW-0539">Nucleus</keyword>
<dbReference type="InterPro" id="IPR035371">
    <property type="entry name" value="Nrap_D6"/>
</dbReference>
<dbReference type="Pfam" id="PF17404">
    <property type="entry name" value="Nrap_D3"/>
    <property type="match status" value="1"/>
</dbReference>
<evidence type="ECO:0000259" key="7">
    <source>
        <dbReference type="Pfam" id="PF03813"/>
    </source>
</evidence>
<comment type="similarity">
    <text evidence="2 5">Belongs to the NRAP family.</text>
</comment>
<dbReference type="Pfam" id="PF17405">
    <property type="entry name" value="Nrap_D4"/>
    <property type="match status" value="1"/>
</dbReference>
<evidence type="ECO:0000259" key="12">
    <source>
        <dbReference type="Pfam" id="PF17407"/>
    </source>
</evidence>
<dbReference type="InterPro" id="IPR035082">
    <property type="entry name" value="Nrap_D1"/>
</dbReference>
<proteinExistence type="inferred from homology"/>
<evidence type="ECO:0000313" key="14">
    <source>
        <dbReference type="Proteomes" id="UP000799437"/>
    </source>
</evidence>
<evidence type="ECO:0000256" key="3">
    <source>
        <dbReference type="ARBA" id="ARBA00022884"/>
    </source>
</evidence>
<dbReference type="Pfam" id="PF17403">
    <property type="entry name" value="Nrap_D2"/>
    <property type="match status" value="1"/>
</dbReference>
<dbReference type="GO" id="GO:0006364">
    <property type="term" value="P:rRNA processing"/>
    <property type="evidence" value="ECO:0007669"/>
    <property type="project" value="UniProtKB-KW"/>
</dbReference>
<dbReference type="AlphaFoldDB" id="A0A6A6WFP8"/>
<keyword evidence="5" id="KW-0690">Ribosome biogenesis</keyword>
<feature type="domain" description="Nrap protein" evidence="10">
    <location>
        <begin position="652"/>
        <end position="836"/>
    </location>
</feature>
<keyword evidence="14" id="KW-1185">Reference proteome</keyword>
<dbReference type="Gene3D" id="3.30.70.3030">
    <property type="match status" value="1"/>
</dbReference>
<dbReference type="EMBL" id="ML996567">
    <property type="protein sequence ID" value="KAF2760726.1"/>
    <property type="molecule type" value="Genomic_DNA"/>
</dbReference>
<dbReference type="GO" id="GO:0032040">
    <property type="term" value="C:small-subunit processome"/>
    <property type="evidence" value="ECO:0007669"/>
    <property type="project" value="TreeGrafter"/>
</dbReference>
<gene>
    <name evidence="13" type="ORF">EJ05DRAFT_435399</name>
</gene>